<keyword evidence="3" id="KW-1185">Reference proteome</keyword>
<feature type="region of interest" description="Disordered" evidence="1">
    <location>
        <begin position="74"/>
        <end position="104"/>
    </location>
</feature>
<evidence type="ECO:0000256" key="1">
    <source>
        <dbReference type="SAM" id="MobiDB-lite"/>
    </source>
</evidence>
<name>A0ABT5KWG7_9BURK</name>
<sequence length="104" mass="12233">FQLRINLKRIVKTRTNPQHRRFSVPEVLFSPLPLSGFFLQDRRNARFVSLFQHGAAAALSWEKWQIHIPFRPQQPPRSLVRQRPGTHLHAHPANKMTKPILFSH</sequence>
<dbReference type="EMBL" id="JAQQXS010000027">
    <property type="protein sequence ID" value="MDC8787286.1"/>
    <property type="molecule type" value="Genomic_DNA"/>
</dbReference>
<proteinExistence type="predicted"/>
<evidence type="ECO:0000313" key="2">
    <source>
        <dbReference type="EMBL" id="MDC8787286.1"/>
    </source>
</evidence>
<feature type="non-terminal residue" evidence="2">
    <location>
        <position position="1"/>
    </location>
</feature>
<dbReference type="RefSeq" id="WP_273598426.1">
    <property type="nucleotide sequence ID" value="NZ_JAQQXS010000027.1"/>
</dbReference>
<gene>
    <name evidence="2" type="ORF">PRZ01_19045</name>
</gene>
<evidence type="ECO:0000313" key="3">
    <source>
        <dbReference type="Proteomes" id="UP001219862"/>
    </source>
</evidence>
<reference evidence="2 3" key="1">
    <citation type="submission" date="2022-10" db="EMBL/GenBank/DDBJ databases">
        <title>paucibacter sp. hw8 Genome sequencing.</title>
        <authorList>
            <person name="Park S."/>
        </authorList>
    </citation>
    <scope>NUCLEOTIDE SEQUENCE [LARGE SCALE GENOMIC DNA]</scope>
    <source>
        <strain evidence="3">hw8</strain>
    </source>
</reference>
<comment type="caution">
    <text evidence="2">The sequence shown here is derived from an EMBL/GenBank/DDBJ whole genome shotgun (WGS) entry which is preliminary data.</text>
</comment>
<accession>A0ABT5KWG7</accession>
<protein>
    <submittedName>
        <fullName evidence="2">Uncharacterized protein</fullName>
    </submittedName>
</protein>
<organism evidence="2 3">
    <name type="scientific">Roseateles koreensis</name>
    <dbReference type="NCBI Taxonomy" id="2987526"/>
    <lineage>
        <taxon>Bacteria</taxon>
        <taxon>Pseudomonadati</taxon>
        <taxon>Pseudomonadota</taxon>
        <taxon>Betaproteobacteria</taxon>
        <taxon>Burkholderiales</taxon>
        <taxon>Sphaerotilaceae</taxon>
        <taxon>Roseateles</taxon>
    </lineage>
</organism>
<dbReference type="Proteomes" id="UP001219862">
    <property type="component" value="Unassembled WGS sequence"/>
</dbReference>